<keyword evidence="2" id="KW-1185">Reference proteome</keyword>
<dbReference type="Proteomes" id="UP000538196">
    <property type="component" value="Unassembled WGS sequence"/>
</dbReference>
<dbReference type="RefSeq" id="WP_021754405.1">
    <property type="nucleotide sequence ID" value="NZ_JACHVP010000003.1"/>
</dbReference>
<comment type="caution">
    <text evidence="1">The sequence shown here is derived from an EMBL/GenBank/DDBJ whole genome shotgun (WGS) entry which is preliminary data.</text>
</comment>
<name>A0A7W4YJ72_LEIAQ</name>
<evidence type="ECO:0000313" key="2">
    <source>
        <dbReference type="Proteomes" id="UP000538196"/>
    </source>
</evidence>
<dbReference type="EMBL" id="JACHVP010000003">
    <property type="protein sequence ID" value="MBB2968108.1"/>
    <property type="molecule type" value="Genomic_DNA"/>
</dbReference>
<accession>A0A7W4YJ72</accession>
<evidence type="ECO:0008006" key="3">
    <source>
        <dbReference type="Google" id="ProtNLM"/>
    </source>
</evidence>
<dbReference type="Gene3D" id="3.40.50.1010">
    <property type="entry name" value="5'-nuclease"/>
    <property type="match status" value="1"/>
</dbReference>
<protein>
    <recommendedName>
        <fullName evidence="3">PIN domain-containing protein</fullName>
    </recommendedName>
</protein>
<organism evidence="1 2">
    <name type="scientific">Leifsonia aquatica</name>
    <name type="common">Corynebacterium aquaticum</name>
    <dbReference type="NCBI Taxonomy" id="144185"/>
    <lineage>
        <taxon>Bacteria</taxon>
        <taxon>Bacillati</taxon>
        <taxon>Actinomycetota</taxon>
        <taxon>Actinomycetes</taxon>
        <taxon>Micrococcales</taxon>
        <taxon>Microbacteriaceae</taxon>
        <taxon>Leifsonia</taxon>
    </lineage>
</organism>
<gene>
    <name evidence="1" type="ORF">FHX33_002878</name>
</gene>
<sequence>MTRYAIDAAVALRLVGSAEPVPALVAGASLVGPAVLRSDALRFLYADVRAGDLDEREGRRRLERLAGLRIRLLGDRVSRATAWRLAVELGWDDPGPAEYLAVATLQADVLVTLDPLLERAAAGRIPTAPIDVLLN</sequence>
<evidence type="ECO:0000313" key="1">
    <source>
        <dbReference type="EMBL" id="MBB2968108.1"/>
    </source>
</evidence>
<dbReference type="AlphaFoldDB" id="A0A7W4YJ72"/>
<reference evidence="1 2" key="1">
    <citation type="submission" date="2020-08" db="EMBL/GenBank/DDBJ databases">
        <title>Sequencing the genomes of 1000 actinobacteria strains.</title>
        <authorList>
            <person name="Klenk H.-P."/>
        </authorList>
    </citation>
    <scope>NUCLEOTIDE SEQUENCE [LARGE SCALE GENOMIC DNA]</scope>
    <source>
        <strain evidence="1 2">DSM 20146</strain>
    </source>
</reference>
<proteinExistence type="predicted"/>